<gene>
    <name evidence="3" type="ORF">BKA16_002155</name>
</gene>
<evidence type="ECO:0000313" key="3">
    <source>
        <dbReference type="EMBL" id="MBB4135603.1"/>
    </source>
</evidence>
<dbReference type="Pfam" id="PF13193">
    <property type="entry name" value="AMP-binding_C"/>
    <property type="match status" value="1"/>
</dbReference>
<dbReference type="GO" id="GO:0016878">
    <property type="term" value="F:acid-thiol ligase activity"/>
    <property type="evidence" value="ECO:0007669"/>
    <property type="project" value="UniProtKB-ARBA"/>
</dbReference>
<dbReference type="Gene3D" id="3.40.50.12780">
    <property type="entry name" value="N-terminal domain of ligase-like"/>
    <property type="match status" value="1"/>
</dbReference>
<dbReference type="EMBL" id="JACIFP010000001">
    <property type="protein sequence ID" value="MBB4135603.1"/>
    <property type="molecule type" value="Genomic_DNA"/>
</dbReference>
<sequence length="566" mass="60423">MSVSTYFDSDNVLGPLPWPHDSDLPDAQTLPELLDDTARRRPDAPALVAGDVRLTYRELADRVHRFAAALADLGVVRGTRVAVLGTNTADWMIAVHGAMRVGARVDAFNTWVRAYDLDHLLAASEAEVLVTIASVRRTDMLGEFKELVPEMWEAPAGGVIRSARFPALRHMIVFDGPRLDTPVPDVALAFEDLLVEGSAVPPIAARADDPAFVLYTSGSTSKPKAVPLTHRADIENAYAIGLRMGIGGDDRIWLGSPLFWSFGVANAAGVALSHGACLVLQEEFAPQAAADLMAAEHVTAAYLLPSMADALAATVPEQVRAIDSLRTGLTIGRPDEIARVVTELGISEICSVYGSTETYGNCCATSYADPLDIRLTTQGRPFPGVMLRVVDLESGAVLEPNTPGELQAKGRVTPGYLRDDEANDAAFTDDGWFRTGDTVIITDEGRVQFQSRHTDMIKTSGINVSPAEVEGFISTHPGVAEVAVVGAEHPSKGEVVVAFVVPAPGADLESAELRAFCRSGMASYKAPWAVEVVSELPRTNTGKMVRKDLKSSAREAVSQAMAVQAG</sequence>
<protein>
    <submittedName>
        <fullName evidence="3">Fatty-acyl-CoA synthase</fullName>
        <ecNumber evidence="3">6.2.1.-</ecNumber>
    </submittedName>
</protein>
<dbReference type="AlphaFoldDB" id="A0A840EZC6"/>
<dbReference type="SUPFAM" id="SSF56801">
    <property type="entry name" value="Acetyl-CoA synthetase-like"/>
    <property type="match status" value="1"/>
</dbReference>
<dbReference type="Gene3D" id="3.30.300.30">
    <property type="match status" value="1"/>
</dbReference>
<dbReference type="Proteomes" id="UP000551501">
    <property type="component" value="Unassembled WGS sequence"/>
</dbReference>
<dbReference type="InterPro" id="IPR042099">
    <property type="entry name" value="ANL_N_sf"/>
</dbReference>
<dbReference type="InterPro" id="IPR045851">
    <property type="entry name" value="AMP-bd_C_sf"/>
</dbReference>
<keyword evidence="4" id="KW-1185">Reference proteome</keyword>
<name>A0A840EZC6_9ACTN</name>
<dbReference type="PANTHER" id="PTHR43767:SF1">
    <property type="entry name" value="NONRIBOSOMAL PEPTIDE SYNTHASE PES1 (EUROFUNG)-RELATED"/>
    <property type="match status" value="1"/>
</dbReference>
<evidence type="ECO:0000313" key="4">
    <source>
        <dbReference type="Proteomes" id="UP000551501"/>
    </source>
</evidence>
<dbReference type="PROSITE" id="PS00455">
    <property type="entry name" value="AMP_BINDING"/>
    <property type="match status" value="1"/>
</dbReference>
<accession>A0A840EZC6</accession>
<comment type="caution">
    <text evidence="3">The sequence shown here is derived from an EMBL/GenBank/DDBJ whole genome shotgun (WGS) entry which is preliminary data.</text>
</comment>
<keyword evidence="3" id="KW-0436">Ligase</keyword>
<reference evidence="3 4" key="1">
    <citation type="submission" date="2020-08" db="EMBL/GenBank/DDBJ databases">
        <title>Sequencing the genomes of 1000 actinobacteria strains.</title>
        <authorList>
            <person name="Klenk H.-P."/>
        </authorList>
    </citation>
    <scope>NUCLEOTIDE SEQUENCE [LARGE SCALE GENOMIC DNA]</scope>
    <source>
        <strain evidence="3 4">DSM 45298</strain>
    </source>
</reference>
<dbReference type="InterPro" id="IPR000873">
    <property type="entry name" value="AMP-dep_synth/lig_dom"/>
</dbReference>
<feature type="domain" description="AMP-dependent synthetase/ligase" evidence="1">
    <location>
        <begin position="35"/>
        <end position="417"/>
    </location>
</feature>
<dbReference type="RefSeq" id="WP_221246803.1">
    <property type="nucleotide sequence ID" value="NZ_BAABHL010000122.1"/>
</dbReference>
<dbReference type="PANTHER" id="PTHR43767">
    <property type="entry name" value="LONG-CHAIN-FATTY-ACID--COA LIGASE"/>
    <property type="match status" value="1"/>
</dbReference>
<dbReference type="Pfam" id="PF00501">
    <property type="entry name" value="AMP-binding"/>
    <property type="match status" value="1"/>
</dbReference>
<evidence type="ECO:0000259" key="1">
    <source>
        <dbReference type="Pfam" id="PF00501"/>
    </source>
</evidence>
<feature type="domain" description="AMP-binding enzyme C-terminal" evidence="2">
    <location>
        <begin position="468"/>
        <end position="543"/>
    </location>
</feature>
<dbReference type="EC" id="6.2.1.-" evidence="3"/>
<evidence type="ECO:0000259" key="2">
    <source>
        <dbReference type="Pfam" id="PF13193"/>
    </source>
</evidence>
<proteinExistence type="predicted"/>
<dbReference type="InterPro" id="IPR020845">
    <property type="entry name" value="AMP-binding_CS"/>
</dbReference>
<dbReference type="InterPro" id="IPR025110">
    <property type="entry name" value="AMP-bd_C"/>
</dbReference>
<dbReference type="InterPro" id="IPR050237">
    <property type="entry name" value="ATP-dep_AMP-bd_enzyme"/>
</dbReference>
<organism evidence="3 4">
    <name type="scientific">Gordonia humi</name>
    <dbReference type="NCBI Taxonomy" id="686429"/>
    <lineage>
        <taxon>Bacteria</taxon>
        <taxon>Bacillati</taxon>
        <taxon>Actinomycetota</taxon>
        <taxon>Actinomycetes</taxon>
        <taxon>Mycobacteriales</taxon>
        <taxon>Gordoniaceae</taxon>
        <taxon>Gordonia</taxon>
    </lineage>
</organism>